<accession>A0A8H6Y0K6</accession>
<feature type="chain" id="PRO_5034257589" evidence="1">
    <location>
        <begin position="29"/>
        <end position="150"/>
    </location>
</feature>
<dbReference type="AlphaFoldDB" id="A0A8H6Y0K6"/>
<name>A0A8H6Y0K6_9AGAR</name>
<comment type="caution">
    <text evidence="2">The sequence shown here is derived from an EMBL/GenBank/DDBJ whole genome shotgun (WGS) entry which is preliminary data.</text>
</comment>
<evidence type="ECO:0000256" key="1">
    <source>
        <dbReference type="SAM" id="SignalP"/>
    </source>
</evidence>
<feature type="signal peptide" evidence="1">
    <location>
        <begin position="1"/>
        <end position="28"/>
    </location>
</feature>
<evidence type="ECO:0000313" key="3">
    <source>
        <dbReference type="Proteomes" id="UP000620124"/>
    </source>
</evidence>
<protein>
    <submittedName>
        <fullName evidence="2">Uncharacterized protein</fullName>
    </submittedName>
</protein>
<organism evidence="2 3">
    <name type="scientific">Mycena venus</name>
    <dbReference type="NCBI Taxonomy" id="2733690"/>
    <lineage>
        <taxon>Eukaryota</taxon>
        <taxon>Fungi</taxon>
        <taxon>Dikarya</taxon>
        <taxon>Basidiomycota</taxon>
        <taxon>Agaricomycotina</taxon>
        <taxon>Agaricomycetes</taxon>
        <taxon>Agaricomycetidae</taxon>
        <taxon>Agaricales</taxon>
        <taxon>Marasmiineae</taxon>
        <taxon>Mycenaceae</taxon>
        <taxon>Mycena</taxon>
    </lineage>
</organism>
<sequence>MPWSRTSFLSLKISHILILSLPPPWCFTSKTHYCSISTDDQTLEKIAASATSSPRVRGHHAPRWRPHFCRGHTFNHGRLGRCVRHVIRRHHAVRGCTPPEPPRLGCDRQLSGTVRAFSVQGLVMQDDSAASFEHAGTVVGVCGREEEAGG</sequence>
<dbReference type="EMBL" id="JACAZI010000010">
    <property type="protein sequence ID" value="KAF7349791.1"/>
    <property type="molecule type" value="Genomic_DNA"/>
</dbReference>
<gene>
    <name evidence="2" type="ORF">MVEN_01279100</name>
</gene>
<proteinExistence type="predicted"/>
<reference evidence="2" key="1">
    <citation type="submission" date="2020-05" db="EMBL/GenBank/DDBJ databases">
        <title>Mycena genomes resolve the evolution of fungal bioluminescence.</title>
        <authorList>
            <person name="Tsai I.J."/>
        </authorList>
    </citation>
    <scope>NUCLEOTIDE SEQUENCE</scope>
    <source>
        <strain evidence="2">CCC161011</strain>
    </source>
</reference>
<keyword evidence="3" id="KW-1185">Reference proteome</keyword>
<keyword evidence="1" id="KW-0732">Signal</keyword>
<dbReference type="Proteomes" id="UP000620124">
    <property type="component" value="Unassembled WGS sequence"/>
</dbReference>
<evidence type="ECO:0000313" key="2">
    <source>
        <dbReference type="EMBL" id="KAF7349791.1"/>
    </source>
</evidence>